<evidence type="ECO:0000313" key="2">
    <source>
        <dbReference type="Proteomes" id="UP001379235"/>
    </source>
</evidence>
<dbReference type="RefSeq" id="WP_339968269.1">
    <property type="nucleotide sequence ID" value="NZ_JBBHJY010000008.1"/>
</dbReference>
<dbReference type="EMBL" id="JBBHJY010000008">
    <property type="protein sequence ID" value="MEJ6011243.1"/>
    <property type="molecule type" value="Genomic_DNA"/>
</dbReference>
<accession>A0ABU8SDA4</accession>
<gene>
    <name evidence="1" type="ORF">WG900_15080</name>
</gene>
<protein>
    <submittedName>
        <fullName evidence="1">DUF1801 domain-containing protein</fullName>
    </submittedName>
</protein>
<name>A0ABU8SDA4_9SPHN</name>
<keyword evidence="2" id="KW-1185">Reference proteome</keyword>
<evidence type="ECO:0000313" key="1">
    <source>
        <dbReference type="EMBL" id="MEJ6011243.1"/>
    </source>
</evidence>
<organism evidence="1 2">
    <name type="scientific">Novosphingobium aquae</name>
    <dbReference type="NCBI Taxonomy" id="3133435"/>
    <lineage>
        <taxon>Bacteria</taxon>
        <taxon>Pseudomonadati</taxon>
        <taxon>Pseudomonadota</taxon>
        <taxon>Alphaproteobacteria</taxon>
        <taxon>Sphingomonadales</taxon>
        <taxon>Sphingomonadaceae</taxon>
        <taxon>Novosphingobium</taxon>
    </lineage>
</organism>
<comment type="caution">
    <text evidence="1">The sequence shown here is derived from an EMBL/GenBank/DDBJ whole genome shotgun (WGS) entry which is preliminary data.</text>
</comment>
<proteinExistence type="predicted"/>
<reference evidence="1 2" key="1">
    <citation type="submission" date="2024-03" db="EMBL/GenBank/DDBJ databases">
        <authorList>
            <person name="Jo J.-H."/>
        </authorList>
    </citation>
    <scope>NUCLEOTIDE SEQUENCE [LARGE SCALE GENOMIC DNA]</scope>
    <source>
        <strain evidence="1 2">AS3R-12</strain>
    </source>
</reference>
<sequence>MDSAEAQLETFMARYLPGVAGTGRAAIKRMRARLPGCNALVYDNYNALAVSFSPDGTTRSGIVSIALYPRWVSLFFLHGARLEDPDHLLKGDGPAVRHIVLGSADDLDLPSVRDLIDRALDAADVKHDPARKGALVIKAISEVQRPRRPAKG</sequence>
<dbReference type="Proteomes" id="UP001379235">
    <property type="component" value="Unassembled WGS sequence"/>
</dbReference>